<dbReference type="Proteomes" id="UP000054217">
    <property type="component" value="Unassembled WGS sequence"/>
</dbReference>
<keyword evidence="2" id="KW-1185">Reference proteome</keyword>
<dbReference type="InParanoid" id="A0A0C3JJW9"/>
<evidence type="ECO:0000313" key="1">
    <source>
        <dbReference type="EMBL" id="KIO09413.1"/>
    </source>
</evidence>
<organism evidence="1 2">
    <name type="scientific">Pisolithus tinctorius Marx 270</name>
    <dbReference type="NCBI Taxonomy" id="870435"/>
    <lineage>
        <taxon>Eukaryota</taxon>
        <taxon>Fungi</taxon>
        <taxon>Dikarya</taxon>
        <taxon>Basidiomycota</taxon>
        <taxon>Agaricomycotina</taxon>
        <taxon>Agaricomycetes</taxon>
        <taxon>Agaricomycetidae</taxon>
        <taxon>Boletales</taxon>
        <taxon>Sclerodermatineae</taxon>
        <taxon>Pisolithaceae</taxon>
        <taxon>Pisolithus</taxon>
    </lineage>
</organism>
<protein>
    <submittedName>
        <fullName evidence="1">Uncharacterized protein</fullName>
    </submittedName>
</protein>
<name>A0A0C3JJW9_PISTI</name>
<gene>
    <name evidence="1" type="ORF">M404DRAFT_263553</name>
</gene>
<dbReference type="AlphaFoldDB" id="A0A0C3JJW9"/>
<dbReference type="EMBL" id="KN831954">
    <property type="protein sequence ID" value="KIO09413.1"/>
    <property type="molecule type" value="Genomic_DNA"/>
</dbReference>
<reference evidence="1 2" key="1">
    <citation type="submission" date="2014-04" db="EMBL/GenBank/DDBJ databases">
        <authorList>
            <consortium name="DOE Joint Genome Institute"/>
            <person name="Kuo A."/>
            <person name="Kohler A."/>
            <person name="Costa M.D."/>
            <person name="Nagy L.G."/>
            <person name="Floudas D."/>
            <person name="Copeland A."/>
            <person name="Barry K.W."/>
            <person name="Cichocki N."/>
            <person name="Veneault-Fourrey C."/>
            <person name="LaButti K."/>
            <person name="Lindquist E.A."/>
            <person name="Lipzen A."/>
            <person name="Lundell T."/>
            <person name="Morin E."/>
            <person name="Murat C."/>
            <person name="Sun H."/>
            <person name="Tunlid A."/>
            <person name="Henrissat B."/>
            <person name="Grigoriev I.V."/>
            <person name="Hibbett D.S."/>
            <person name="Martin F."/>
            <person name="Nordberg H.P."/>
            <person name="Cantor M.N."/>
            <person name="Hua S.X."/>
        </authorList>
    </citation>
    <scope>NUCLEOTIDE SEQUENCE [LARGE SCALE GENOMIC DNA]</scope>
    <source>
        <strain evidence="1 2">Marx 270</strain>
    </source>
</reference>
<dbReference type="HOGENOM" id="CLU_2469972_0_0_1"/>
<evidence type="ECO:0000313" key="2">
    <source>
        <dbReference type="Proteomes" id="UP000054217"/>
    </source>
</evidence>
<accession>A0A0C3JJW9</accession>
<proteinExistence type="predicted"/>
<sequence length="88" mass="9702">MRARGGVLLNTCVHCAIHVLRAYQGNGRAVEKSLERSSNQVHESIRFLCKRPKPCPSVPVVGKIAAPAVHTTDNQRAVRPSETIRTFL</sequence>
<reference evidence="2" key="2">
    <citation type="submission" date="2015-01" db="EMBL/GenBank/DDBJ databases">
        <title>Evolutionary Origins and Diversification of the Mycorrhizal Mutualists.</title>
        <authorList>
            <consortium name="DOE Joint Genome Institute"/>
            <consortium name="Mycorrhizal Genomics Consortium"/>
            <person name="Kohler A."/>
            <person name="Kuo A."/>
            <person name="Nagy L.G."/>
            <person name="Floudas D."/>
            <person name="Copeland A."/>
            <person name="Barry K.W."/>
            <person name="Cichocki N."/>
            <person name="Veneault-Fourrey C."/>
            <person name="LaButti K."/>
            <person name="Lindquist E.A."/>
            <person name="Lipzen A."/>
            <person name="Lundell T."/>
            <person name="Morin E."/>
            <person name="Murat C."/>
            <person name="Riley R."/>
            <person name="Ohm R."/>
            <person name="Sun H."/>
            <person name="Tunlid A."/>
            <person name="Henrissat B."/>
            <person name="Grigoriev I.V."/>
            <person name="Hibbett D.S."/>
            <person name="Martin F."/>
        </authorList>
    </citation>
    <scope>NUCLEOTIDE SEQUENCE [LARGE SCALE GENOMIC DNA]</scope>
    <source>
        <strain evidence="2">Marx 270</strain>
    </source>
</reference>